<dbReference type="PANTHER" id="PTHR12215">
    <property type="entry name" value="PHOSPHOPANTETHEINE TRANSFERASE"/>
    <property type="match status" value="1"/>
</dbReference>
<organism evidence="9 10">
    <name type="scientific">Paenibacillus popilliae</name>
    <name type="common">Bacillus popilliae</name>
    <dbReference type="NCBI Taxonomy" id="78057"/>
    <lineage>
        <taxon>Bacteria</taxon>
        <taxon>Bacillati</taxon>
        <taxon>Bacillota</taxon>
        <taxon>Bacilli</taxon>
        <taxon>Bacillales</taxon>
        <taxon>Paenibacillaceae</taxon>
        <taxon>Paenibacillus</taxon>
    </lineage>
</organism>
<evidence type="ECO:0000256" key="4">
    <source>
        <dbReference type="ARBA" id="ARBA00022723"/>
    </source>
</evidence>
<keyword evidence="3 9" id="KW-0808">Transferase</keyword>
<sequence length="232" mass="26546">MNITKIAAFHLPEHISSAEYDDFMSKVAPQRRDRISKFKFVEDAYRSLFGEALVRAVLCKDYGYTNADIHFEHNEYGKPRVAGDSDFSFNISHSGCWVMMIWGQGVLGIDVEQIKPIDLSIARRFFSMEETDALMQKADGEKLDYFYTLWTLKESYIKAAGKGLSIPLDSFSIVDNGAGTFELKPDKESVRFHTFELEHGYKAAACTEGHEQHERSPSISYVTMDDLQQWIR</sequence>
<dbReference type="PANTHER" id="PTHR12215:SF10">
    <property type="entry name" value="L-AMINOADIPATE-SEMIALDEHYDE DEHYDROGENASE-PHOSPHOPANTETHEINYL TRANSFERASE"/>
    <property type="match status" value="1"/>
</dbReference>
<feature type="domain" description="4'-phosphopantetheinyl transferase" evidence="7">
    <location>
        <begin position="107"/>
        <end position="206"/>
    </location>
</feature>
<comment type="cofactor">
    <cofactor evidence="1">
        <name>Mg(2+)</name>
        <dbReference type="ChEBI" id="CHEBI:18420"/>
    </cofactor>
</comment>
<dbReference type="SUPFAM" id="SSF56214">
    <property type="entry name" value="4'-phosphopantetheinyl transferase"/>
    <property type="match status" value="2"/>
</dbReference>
<name>A0ABY3APL6_PAEPP</name>
<dbReference type="EMBL" id="SADY01000004">
    <property type="protein sequence ID" value="TQR44438.1"/>
    <property type="molecule type" value="Genomic_DNA"/>
</dbReference>
<dbReference type="NCBIfam" id="TIGR00556">
    <property type="entry name" value="pantethn_trn"/>
    <property type="match status" value="1"/>
</dbReference>
<feature type="domain" description="4'-phosphopantetheinyl transferase N-terminal" evidence="8">
    <location>
        <begin position="16"/>
        <end position="100"/>
    </location>
</feature>
<evidence type="ECO:0000259" key="7">
    <source>
        <dbReference type="Pfam" id="PF01648"/>
    </source>
</evidence>
<dbReference type="InterPro" id="IPR004568">
    <property type="entry name" value="Ppantetheine-prot_Trfase_dom"/>
</dbReference>
<dbReference type="Proteomes" id="UP000316208">
    <property type="component" value="Unassembled WGS sequence"/>
</dbReference>
<dbReference type="GO" id="GO:0016740">
    <property type="term" value="F:transferase activity"/>
    <property type="evidence" value="ECO:0007669"/>
    <property type="project" value="UniProtKB-KW"/>
</dbReference>
<evidence type="ECO:0000313" key="9">
    <source>
        <dbReference type="EMBL" id="TQR44438.1"/>
    </source>
</evidence>
<dbReference type="InterPro" id="IPR037143">
    <property type="entry name" value="4-PPantetheinyl_Trfase_dom_sf"/>
</dbReference>
<evidence type="ECO:0000256" key="5">
    <source>
        <dbReference type="ARBA" id="ARBA00022842"/>
    </source>
</evidence>
<evidence type="ECO:0000256" key="1">
    <source>
        <dbReference type="ARBA" id="ARBA00001946"/>
    </source>
</evidence>
<evidence type="ECO:0000256" key="2">
    <source>
        <dbReference type="ARBA" id="ARBA00010990"/>
    </source>
</evidence>
<keyword evidence="6" id="KW-0045">Antibiotic biosynthesis</keyword>
<dbReference type="InterPro" id="IPR008278">
    <property type="entry name" value="4-PPantetheinyl_Trfase_dom"/>
</dbReference>
<reference evidence="9 10" key="1">
    <citation type="submission" date="2018-03" db="EMBL/GenBank/DDBJ databases">
        <title>Aerobic endospore-forming bacteria genome sequencing and assembly.</title>
        <authorList>
            <person name="Cavalcante D.A."/>
            <person name="Driks A."/>
            <person name="Putonti C."/>
            <person name="De-Souza M.T."/>
        </authorList>
    </citation>
    <scope>NUCLEOTIDE SEQUENCE [LARGE SCALE GENOMIC DNA]</scope>
    <source>
        <strain evidence="9 10">SDF0028</strain>
    </source>
</reference>
<keyword evidence="4" id="KW-0479">Metal-binding</keyword>
<keyword evidence="10" id="KW-1185">Reference proteome</keyword>
<dbReference type="InterPro" id="IPR055066">
    <property type="entry name" value="AASDHPPT_N"/>
</dbReference>
<dbReference type="InterPro" id="IPR050559">
    <property type="entry name" value="P-Pant_transferase_sf"/>
</dbReference>
<dbReference type="Gene3D" id="3.90.470.20">
    <property type="entry name" value="4'-phosphopantetheinyl transferase domain"/>
    <property type="match status" value="2"/>
</dbReference>
<evidence type="ECO:0000256" key="3">
    <source>
        <dbReference type="ARBA" id="ARBA00022679"/>
    </source>
</evidence>
<dbReference type="Pfam" id="PF22624">
    <property type="entry name" value="AASDHPPT_N"/>
    <property type="match status" value="1"/>
</dbReference>
<proteinExistence type="inferred from homology"/>
<comment type="similarity">
    <text evidence="2">Belongs to the P-Pant transferase superfamily. Gsp/Sfp/HetI/AcpT family.</text>
</comment>
<gene>
    <name evidence="9" type="ORF">C7Y44_15030</name>
</gene>
<accession>A0ABY3APL6</accession>
<evidence type="ECO:0000256" key="6">
    <source>
        <dbReference type="ARBA" id="ARBA00023194"/>
    </source>
</evidence>
<evidence type="ECO:0000259" key="8">
    <source>
        <dbReference type="Pfam" id="PF22624"/>
    </source>
</evidence>
<keyword evidence="5" id="KW-0460">Magnesium</keyword>
<comment type="caution">
    <text evidence="9">The sequence shown here is derived from an EMBL/GenBank/DDBJ whole genome shotgun (WGS) entry which is preliminary data.</text>
</comment>
<protein>
    <submittedName>
        <fullName evidence="9">4'-phosphopantetheinyl transferase superfamily protein</fullName>
    </submittedName>
</protein>
<dbReference type="Pfam" id="PF01648">
    <property type="entry name" value="ACPS"/>
    <property type="match status" value="1"/>
</dbReference>
<evidence type="ECO:0000313" key="10">
    <source>
        <dbReference type="Proteomes" id="UP000316208"/>
    </source>
</evidence>